<dbReference type="PANTHER" id="PTHR43267:SF1">
    <property type="entry name" value="TRNA THREONYLCARBAMOYLADENOSINE DEHYDRATASE"/>
    <property type="match status" value="1"/>
</dbReference>
<sequence length="286" mass="30776">MADPLPTRLQSIAENGTLADGTPCQVIQHQAVMILSEQTGTSPRMVELAALQQAILPVRYLRNLKTLTLDDQIQLLRASVCVVGLGGLGGLVTETLTRMGIGRLHLIDGDTFEAHNLNRQLLSDTVGLGQPKSKAAALRVNAINPGTEVTITPSRLMADNADRLVDGCHVVVDCLDNIESRFVLETAARRVGIPMVSAAIAGLTGHVTTIFPEDKGLENIYGPRERIDRSHGAEMELGCLAPGVNLIASIECTEVLKVLLGRENPLRNRLLVVDLNDYTIEALQIG</sequence>
<dbReference type="EMBL" id="AP021876">
    <property type="protein sequence ID" value="BBO81636.1"/>
    <property type="molecule type" value="Genomic_DNA"/>
</dbReference>
<dbReference type="KEGG" id="dov:DSCO28_22020"/>
<dbReference type="Proteomes" id="UP000425960">
    <property type="component" value="Chromosome"/>
</dbReference>
<evidence type="ECO:0000313" key="3">
    <source>
        <dbReference type="Proteomes" id="UP000425960"/>
    </source>
</evidence>
<protein>
    <submittedName>
        <fullName evidence="2">Thiazole biosynthesis protein ThiF</fullName>
    </submittedName>
</protein>
<proteinExistence type="predicted"/>
<evidence type="ECO:0000259" key="1">
    <source>
        <dbReference type="Pfam" id="PF00899"/>
    </source>
</evidence>
<dbReference type="PANTHER" id="PTHR43267">
    <property type="entry name" value="TRNA THREONYLCARBAMOYLADENOSINE DEHYDRATASE"/>
    <property type="match status" value="1"/>
</dbReference>
<dbReference type="SUPFAM" id="SSF69572">
    <property type="entry name" value="Activating enzymes of the ubiquitin-like proteins"/>
    <property type="match status" value="1"/>
</dbReference>
<gene>
    <name evidence="2" type="ORF">DSCO28_22020</name>
</gene>
<dbReference type="InterPro" id="IPR035985">
    <property type="entry name" value="Ubiquitin-activating_enz"/>
</dbReference>
<dbReference type="Gene3D" id="3.40.50.720">
    <property type="entry name" value="NAD(P)-binding Rossmann-like Domain"/>
    <property type="match status" value="1"/>
</dbReference>
<evidence type="ECO:0000313" key="2">
    <source>
        <dbReference type="EMBL" id="BBO81636.1"/>
    </source>
</evidence>
<dbReference type="Pfam" id="PF00899">
    <property type="entry name" value="ThiF"/>
    <property type="match status" value="1"/>
</dbReference>
<feature type="domain" description="THIF-type NAD/FAD binding fold" evidence="1">
    <location>
        <begin position="60"/>
        <end position="284"/>
    </location>
</feature>
<reference evidence="2 3" key="1">
    <citation type="submission" date="2019-11" db="EMBL/GenBank/DDBJ databases">
        <title>Comparative genomics of hydrocarbon-degrading Desulfosarcina strains.</title>
        <authorList>
            <person name="Watanabe M."/>
            <person name="Kojima H."/>
            <person name="Fukui M."/>
        </authorList>
    </citation>
    <scope>NUCLEOTIDE SEQUENCE [LARGE SCALE GENOMIC DNA]</scope>
    <source>
        <strain evidence="2 3">28bB2T</strain>
    </source>
</reference>
<dbReference type="InterPro" id="IPR045886">
    <property type="entry name" value="ThiF/MoeB/HesA"/>
</dbReference>
<dbReference type="GO" id="GO:0061504">
    <property type="term" value="P:cyclic threonylcarbamoyladenosine biosynthetic process"/>
    <property type="evidence" value="ECO:0007669"/>
    <property type="project" value="TreeGrafter"/>
</dbReference>
<dbReference type="CDD" id="cd00757">
    <property type="entry name" value="ThiF_MoeB_HesA_family"/>
    <property type="match status" value="1"/>
</dbReference>
<dbReference type="RefSeq" id="WP_155322290.1">
    <property type="nucleotide sequence ID" value="NZ_AP021876.1"/>
</dbReference>
<organism evidence="2 3">
    <name type="scientific">Desulfosarcina ovata subsp. sediminis</name>
    <dbReference type="NCBI Taxonomy" id="885957"/>
    <lineage>
        <taxon>Bacteria</taxon>
        <taxon>Pseudomonadati</taxon>
        <taxon>Thermodesulfobacteriota</taxon>
        <taxon>Desulfobacteria</taxon>
        <taxon>Desulfobacterales</taxon>
        <taxon>Desulfosarcinaceae</taxon>
        <taxon>Desulfosarcina</taxon>
    </lineage>
</organism>
<dbReference type="GO" id="GO:0008641">
    <property type="term" value="F:ubiquitin-like modifier activating enzyme activity"/>
    <property type="evidence" value="ECO:0007669"/>
    <property type="project" value="InterPro"/>
</dbReference>
<name>A0A5K7ZKR5_9BACT</name>
<dbReference type="AlphaFoldDB" id="A0A5K7ZKR5"/>
<accession>A0A5K7ZKR5</accession>
<dbReference type="InterPro" id="IPR000594">
    <property type="entry name" value="ThiF_NAD_FAD-bd"/>
</dbReference>
<dbReference type="GO" id="GO:0061503">
    <property type="term" value="F:tRNA threonylcarbamoyladenosine dehydratase"/>
    <property type="evidence" value="ECO:0007669"/>
    <property type="project" value="TreeGrafter"/>
</dbReference>